<protein>
    <recommendedName>
        <fullName evidence="2">AAA domain-containing protein</fullName>
    </recommendedName>
</protein>
<dbReference type="RefSeq" id="WP_345216545.1">
    <property type="nucleotide sequence ID" value="NZ_BAABGN010000011.1"/>
</dbReference>
<feature type="region of interest" description="Disordered" evidence="1">
    <location>
        <begin position="275"/>
        <end position="311"/>
    </location>
</feature>
<proteinExistence type="predicted"/>
<organism evidence="3 4">
    <name type="scientific">Georgenia halophila</name>
    <dbReference type="NCBI Taxonomy" id="620889"/>
    <lineage>
        <taxon>Bacteria</taxon>
        <taxon>Bacillati</taxon>
        <taxon>Actinomycetota</taxon>
        <taxon>Actinomycetes</taxon>
        <taxon>Micrococcales</taxon>
        <taxon>Bogoriellaceae</taxon>
        <taxon>Georgenia</taxon>
    </lineage>
</organism>
<dbReference type="PANTHER" id="PTHR43384">
    <property type="entry name" value="SEPTUM SITE-DETERMINING PROTEIN MIND HOMOLOG, CHLOROPLASTIC-RELATED"/>
    <property type="match status" value="1"/>
</dbReference>
<evidence type="ECO:0000259" key="2">
    <source>
        <dbReference type="Pfam" id="PF13614"/>
    </source>
</evidence>
<evidence type="ECO:0000313" key="3">
    <source>
        <dbReference type="EMBL" id="GAA4426054.1"/>
    </source>
</evidence>
<name>A0ABP8LCW5_9MICO</name>
<dbReference type="InterPro" id="IPR025669">
    <property type="entry name" value="AAA_dom"/>
</dbReference>
<sequence>MSRIALANRSTDLRHTTDGAFLSLSARAADMATEPAPGGSVISVVSPKGGVGKTTVATNLAVGLARTEPHSTVLVDLDVQFGDVASALNLSPEYSLVDAVRGPAARDSMVLKTFLTLHETGLYVVCGPDSPVAADSVSADAVSHLLEMLASEFRYVVVDTAPGLSEHTLAAMDQTSDLVLVTSMDVPGVRGLRKELDTLDDLGMFRDARFVTLNFADRRGGLSVADVEATLGAEVDLVLPRSKAALASVNLGVPLLQSRLRDPLTKQLRALVGRYAAGQPARPADKPAKDPEESARDNAHGRKGRHRGGKR</sequence>
<dbReference type="InterPro" id="IPR027417">
    <property type="entry name" value="P-loop_NTPase"/>
</dbReference>
<dbReference type="PANTHER" id="PTHR43384:SF13">
    <property type="entry name" value="SLR0110 PROTEIN"/>
    <property type="match status" value="1"/>
</dbReference>
<gene>
    <name evidence="3" type="ORF">GCM10023169_24480</name>
</gene>
<feature type="compositionally biased region" description="Basic and acidic residues" evidence="1">
    <location>
        <begin position="283"/>
        <end position="300"/>
    </location>
</feature>
<dbReference type="Gene3D" id="3.40.50.300">
    <property type="entry name" value="P-loop containing nucleotide triphosphate hydrolases"/>
    <property type="match status" value="1"/>
</dbReference>
<feature type="compositionally biased region" description="Basic residues" evidence="1">
    <location>
        <begin position="301"/>
        <end position="311"/>
    </location>
</feature>
<dbReference type="EMBL" id="BAABGN010000011">
    <property type="protein sequence ID" value="GAA4426054.1"/>
    <property type="molecule type" value="Genomic_DNA"/>
</dbReference>
<dbReference type="Pfam" id="PF13614">
    <property type="entry name" value="AAA_31"/>
    <property type="match status" value="1"/>
</dbReference>
<accession>A0ABP8LCW5</accession>
<reference evidence="4" key="1">
    <citation type="journal article" date="2019" name="Int. J. Syst. Evol. Microbiol.">
        <title>The Global Catalogue of Microorganisms (GCM) 10K type strain sequencing project: providing services to taxonomists for standard genome sequencing and annotation.</title>
        <authorList>
            <consortium name="The Broad Institute Genomics Platform"/>
            <consortium name="The Broad Institute Genome Sequencing Center for Infectious Disease"/>
            <person name="Wu L."/>
            <person name="Ma J."/>
        </authorList>
    </citation>
    <scope>NUCLEOTIDE SEQUENCE [LARGE SCALE GENOMIC DNA]</scope>
    <source>
        <strain evidence="4">JCM 17810</strain>
    </source>
</reference>
<dbReference type="SUPFAM" id="SSF52540">
    <property type="entry name" value="P-loop containing nucleoside triphosphate hydrolases"/>
    <property type="match status" value="1"/>
</dbReference>
<keyword evidence="4" id="KW-1185">Reference proteome</keyword>
<evidence type="ECO:0000256" key="1">
    <source>
        <dbReference type="SAM" id="MobiDB-lite"/>
    </source>
</evidence>
<evidence type="ECO:0000313" key="4">
    <source>
        <dbReference type="Proteomes" id="UP001500622"/>
    </source>
</evidence>
<dbReference type="Proteomes" id="UP001500622">
    <property type="component" value="Unassembled WGS sequence"/>
</dbReference>
<comment type="caution">
    <text evidence="3">The sequence shown here is derived from an EMBL/GenBank/DDBJ whole genome shotgun (WGS) entry which is preliminary data.</text>
</comment>
<feature type="domain" description="AAA" evidence="2">
    <location>
        <begin position="40"/>
        <end position="199"/>
    </location>
</feature>
<dbReference type="InterPro" id="IPR050625">
    <property type="entry name" value="ParA/MinD_ATPase"/>
</dbReference>